<dbReference type="InterPro" id="IPR050135">
    <property type="entry name" value="dGTPase-like"/>
</dbReference>
<dbReference type="SMART" id="SM00471">
    <property type="entry name" value="HDc"/>
    <property type="match status" value="1"/>
</dbReference>
<dbReference type="PANTHER" id="PTHR11373:SF4">
    <property type="entry name" value="DEOXYNUCLEOSIDE TRIPHOSPHATE TRIPHOSPHOHYDROLASE SAMHD1"/>
    <property type="match status" value="1"/>
</dbReference>
<proteinExistence type="inferred from homology"/>
<dbReference type="AlphaFoldDB" id="A0A7M7K0G1"/>
<dbReference type="PANTHER" id="PTHR11373">
    <property type="entry name" value="DEOXYNUCLEOSIDE TRIPHOSPHATE TRIPHOSPHOHYDROLASE"/>
    <property type="match status" value="1"/>
</dbReference>
<protein>
    <recommendedName>
        <fullName evidence="2">HD/PDEase domain-containing protein</fullName>
    </recommendedName>
</protein>
<dbReference type="EnsemblMetazoa" id="XM_022802922">
    <property type="protein sequence ID" value="XP_022658657"/>
    <property type="gene ID" value="LOC111249285"/>
</dbReference>
<dbReference type="EnsemblMetazoa" id="XM_022802921">
    <property type="protein sequence ID" value="XP_022658656"/>
    <property type="gene ID" value="LOC111249285"/>
</dbReference>
<keyword evidence="4" id="KW-1185">Reference proteome</keyword>
<dbReference type="RefSeq" id="XP_022658657.1">
    <property type="nucleotide sequence ID" value="XM_022802922.1"/>
</dbReference>
<evidence type="ECO:0000259" key="2">
    <source>
        <dbReference type="SMART" id="SM00471"/>
    </source>
</evidence>
<evidence type="ECO:0000313" key="3">
    <source>
        <dbReference type="EnsemblMetazoa" id="XP_022658657"/>
    </source>
</evidence>
<dbReference type="OMA" id="NDIMTED"/>
<reference evidence="3" key="1">
    <citation type="submission" date="2021-01" db="UniProtKB">
        <authorList>
            <consortium name="EnsemblMetazoa"/>
        </authorList>
    </citation>
    <scope>IDENTIFICATION</scope>
</reference>
<sequence>MVNQATTEKTINCSVHGAMTFSQLAVAIIDSLEFQRLRWIGQVGVTDHVYPTATHSRFEHCLGTAHLSKLFISEIARRQPELNVSEREIRCITLAGLCHDLGHGPFSHLWEKFYKTAGEQVYGNKDIQWHHEKTSVHIFRHLLRRNRILERFPNEINESDVYMIENLILGEVPNKTTRRFLYQIVNNPDSKMDVDKWDYFMRDAQNLGIKIDFEYQHVLRNLEVLEYEGSLHVCFRDKCYDIIQQAFENRFKLHKRAYQHHKVKIMDEMLIQALLELERGGKLDAWATTHAIACEQPTGPALMKFIELSDPAIKVELRKHSEIYRAMLERSTNIHMYRYIGKLSFGEQVKREFLASLPNYSLRPQDVSLLEINIHMGKEGDNPMNQILFFRKGSTRPELLASDSRQLSQERNYVVALRCSDADMQKRVENALRNFQNVFFHNVENAPRQVPESD</sequence>
<dbReference type="InterPro" id="IPR003607">
    <property type="entry name" value="HD/PDEase_dom"/>
</dbReference>
<dbReference type="InParanoid" id="A0A7M7K0G1"/>
<dbReference type="GO" id="GO:0006203">
    <property type="term" value="P:dGTP catabolic process"/>
    <property type="evidence" value="ECO:0007669"/>
    <property type="project" value="TreeGrafter"/>
</dbReference>
<dbReference type="GO" id="GO:0005634">
    <property type="term" value="C:nucleus"/>
    <property type="evidence" value="ECO:0007669"/>
    <property type="project" value="TreeGrafter"/>
</dbReference>
<comment type="similarity">
    <text evidence="1">Belongs to the SAMHD1 family.</text>
</comment>
<dbReference type="KEGG" id="vde:111249285"/>
<dbReference type="GeneID" id="111249285"/>
<dbReference type="CTD" id="43927"/>
<evidence type="ECO:0000256" key="1">
    <source>
        <dbReference type="ARBA" id="ARBA00005776"/>
    </source>
</evidence>
<accession>A0A7M7K0G1</accession>
<dbReference type="RefSeq" id="XP_022658658.1">
    <property type="nucleotide sequence ID" value="XM_022802923.1"/>
</dbReference>
<dbReference type="OrthoDB" id="6475480at2759"/>
<dbReference type="RefSeq" id="XP_022658656.1">
    <property type="nucleotide sequence ID" value="XM_022802921.1"/>
</dbReference>
<dbReference type="CDD" id="cd00077">
    <property type="entry name" value="HDc"/>
    <property type="match status" value="1"/>
</dbReference>
<dbReference type="EnsemblMetazoa" id="XM_022802923">
    <property type="protein sequence ID" value="XP_022658658"/>
    <property type="gene ID" value="LOC111249285"/>
</dbReference>
<dbReference type="GO" id="GO:0008832">
    <property type="term" value="F:dGTPase activity"/>
    <property type="evidence" value="ECO:0007669"/>
    <property type="project" value="TreeGrafter"/>
</dbReference>
<dbReference type="Gene3D" id="1.10.3210.10">
    <property type="entry name" value="Hypothetical protein af1432"/>
    <property type="match status" value="1"/>
</dbReference>
<organism evidence="3 4">
    <name type="scientific">Varroa destructor</name>
    <name type="common">Honeybee mite</name>
    <dbReference type="NCBI Taxonomy" id="109461"/>
    <lineage>
        <taxon>Eukaryota</taxon>
        <taxon>Metazoa</taxon>
        <taxon>Ecdysozoa</taxon>
        <taxon>Arthropoda</taxon>
        <taxon>Chelicerata</taxon>
        <taxon>Arachnida</taxon>
        <taxon>Acari</taxon>
        <taxon>Parasitiformes</taxon>
        <taxon>Mesostigmata</taxon>
        <taxon>Gamasina</taxon>
        <taxon>Dermanyssoidea</taxon>
        <taxon>Varroidae</taxon>
        <taxon>Varroa</taxon>
    </lineage>
</organism>
<dbReference type="Pfam" id="PF01966">
    <property type="entry name" value="HD"/>
    <property type="match status" value="1"/>
</dbReference>
<dbReference type="Proteomes" id="UP000594260">
    <property type="component" value="Unplaced"/>
</dbReference>
<dbReference type="SUPFAM" id="SSF109604">
    <property type="entry name" value="HD-domain/PDEase-like"/>
    <property type="match status" value="1"/>
</dbReference>
<name>A0A7M7K0G1_VARDE</name>
<evidence type="ECO:0000313" key="4">
    <source>
        <dbReference type="Proteomes" id="UP000594260"/>
    </source>
</evidence>
<dbReference type="FunCoup" id="A0A7M7K0G1">
    <property type="interactions" value="598"/>
</dbReference>
<feature type="domain" description="HD/PDEase" evidence="2">
    <location>
        <begin position="53"/>
        <end position="209"/>
    </location>
</feature>
<dbReference type="InterPro" id="IPR006674">
    <property type="entry name" value="HD_domain"/>
</dbReference>